<accession>A0A8B9J3X2</accession>
<dbReference type="InterPro" id="IPR007518">
    <property type="entry name" value="MINDY"/>
</dbReference>
<dbReference type="GO" id="GO:0005829">
    <property type="term" value="C:cytosol"/>
    <property type="evidence" value="ECO:0007669"/>
    <property type="project" value="TreeGrafter"/>
</dbReference>
<keyword evidence="7" id="KW-1185">Reference proteome</keyword>
<feature type="region of interest" description="Disordered" evidence="4">
    <location>
        <begin position="146"/>
        <end position="171"/>
    </location>
</feature>
<dbReference type="GO" id="GO:0006508">
    <property type="term" value="P:proteolysis"/>
    <property type="evidence" value="ECO:0007669"/>
    <property type="project" value="UniProtKB-KW"/>
</dbReference>
<name>A0A8B9J3X2_9PSIT</name>
<evidence type="ECO:0000313" key="6">
    <source>
        <dbReference type="Ensembl" id="ENSACOP00000026048.1"/>
    </source>
</evidence>
<keyword evidence="3" id="KW-0788">Thiol protease</keyword>
<dbReference type="AlphaFoldDB" id="A0A8B9J3X2"/>
<dbReference type="GO" id="GO:1990380">
    <property type="term" value="F:K48-linked deubiquitinase activity"/>
    <property type="evidence" value="ECO:0007669"/>
    <property type="project" value="UniProtKB-UniRule"/>
</dbReference>
<dbReference type="GO" id="GO:0140934">
    <property type="term" value="F:histone deubiquitinase activity"/>
    <property type="evidence" value="ECO:0007669"/>
    <property type="project" value="UniProtKB-UniRule"/>
</dbReference>
<dbReference type="PANTHER" id="PTHR18063:SF8">
    <property type="entry name" value="UBIQUITIN CARBOXYL-TERMINAL HYDROLASE MINDY-2"/>
    <property type="match status" value="1"/>
</dbReference>
<dbReference type="Proteomes" id="UP000694522">
    <property type="component" value="Unplaced"/>
</dbReference>
<sequence length="245" mass="24349">MESLAQPPPPPGSLKTGGGGAASQLLLEEAAAGEGGCRDGPAAAEEGGGRRSPSPPRASAPAVFPCTASPSRAPEGNTPAAEGTGLAVPESPEAAPTSESGPAGAGSGSSGAPSPPGEESRSLDSLDSFSNLHSCCPSSSELNSDAEEAVVAGASSEGAAPEPEGDRPAAGSQLLSASKERFPGQSVYHIKWVRWKEENTPVITQNENGPCPLLAIMNVLLLAWKVPCCGCHGGCGRCRLGSAVT</sequence>
<keyword evidence="3" id="KW-0645">Protease</keyword>
<comment type="similarity">
    <text evidence="2 3">Belongs to the MINDY deubiquitinase family. FAM63 subfamily.</text>
</comment>
<dbReference type="EC" id="3.4.19.12" evidence="3"/>
<keyword evidence="3" id="KW-0378">Hydrolase</keyword>
<dbReference type="Pfam" id="PF04424">
    <property type="entry name" value="MINDY_DUB"/>
    <property type="match status" value="1"/>
</dbReference>
<evidence type="ECO:0000259" key="5">
    <source>
        <dbReference type="Pfam" id="PF04424"/>
    </source>
</evidence>
<feature type="compositionally biased region" description="Pro residues" evidence="4">
    <location>
        <begin position="1"/>
        <end position="12"/>
    </location>
</feature>
<dbReference type="GO" id="GO:0004843">
    <property type="term" value="F:cysteine-type deubiquitinase activity"/>
    <property type="evidence" value="ECO:0007669"/>
    <property type="project" value="UniProtKB-UniRule"/>
</dbReference>
<dbReference type="Ensembl" id="ENSACOT00000026934.1">
    <property type="protein sequence ID" value="ENSACOP00000026048.1"/>
    <property type="gene ID" value="ENSACOG00000017367.1"/>
</dbReference>
<feature type="region of interest" description="Disordered" evidence="4">
    <location>
        <begin position="1"/>
        <end position="126"/>
    </location>
</feature>
<comment type="function">
    <text evidence="3">Hydrolase that can specifically remove 'Lys-48'-linked conjugated ubiquitin from proteins. Has exodeubiquitinase activity and has a preference for long polyubiquitin chains. May play a regulatory role at the level of protein turnover.</text>
</comment>
<evidence type="ECO:0000256" key="1">
    <source>
        <dbReference type="ARBA" id="ARBA00000707"/>
    </source>
</evidence>
<reference evidence="6" key="2">
    <citation type="submission" date="2025-09" db="UniProtKB">
        <authorList>
            <consortium name="Ensembl"/>
        </authorList>
    </citation>
    <scope>IDENTIFICATION</scope>
</reference>
<reference evidence="6" key="1">
    <citation type="submission" date="2025-08" db="UniProtKB">
        <authorList>
            <consortium name="Ensembl"/>
        </authorList>
    </citation>
    <scope>IDENTIFICATION</scope>
</reference>
<dbReference type="GO" id="GO:0071944">
    <property type="term" value="C:cell periphery"/>
    <property type="evidence" value="ECO:0007669"/>
    <property type="project" value="TreeGrafter"/>
</dbReference>
<comment type="catalytic activity">
    <reaction evidence="1 3">
        <text>Thiol-dependent hydrolysis of ester, thioester, amide, peptide and isopeptide bonds formed by the C-terminal Gly of ubiquitin (a 76-residue protein attached to proteins as an intracellular targeting signal).</text>
        <dbReference type="EC" id="3.4.19.12"/>
    </reaction>
</comment>
<evidence type="ECO:0000313" key="7">
    <source>
        <dbReference type="Proteomes" id="UP000694522"/>
    </source>
</evidence>
<dbReference type="GO" id="GO:0016807">
    <property type="term" value="F:cysteine-type carboxypeptidase activity"/>
    <property type="evidence" value="ECO:0007669"/>
    <property type="project" value="TreeGrafter"/>
</dbReference>
<feature type="domain" description="MINDY deubiquitinase" evidence="5">
    <location>
        <begin position="187"/>
        <end position="226"/>
    </location>
</feature>
<dbReference type="GO" id="GO:0071108">
    <property type="term" value="P:protein K48-linked deubiquitination"/>
    <property type="evidence" value="ECO:0007669"/>
    <property type="project" value="TreeGrafter"/>
</dbReference>
<keyword evidence="3" id="KW-0833">Ubl conjugation pathway</keyword>
<protein>
    <recommendedName>
        <fullName evidence="3">Ubiquitin carboxyl-terminal hydrolase</fullName>
        <ecNumber evidence="3">3.4.19.12</ecNumber>
    </recommendedName>
</protein>
<dbReference type="InterPro" id="IPR033979">
    <property type="entry name" value="MINDY_domain"/>
</dbReference>
<organism evidence="6 7">
    <name type="scientific">Amazona collaria</name>
    <name type="common">yellow-billed parrot</name>
    <dbReference type="NCBI Taxonomy" id="241587"/>
    <lineage>
        <taxon>Eukaryota</taxon>
        <taxon>Metazoa</taxon>
        <taxon>Chordata</taxon>
        <taxon>Craniata</taxon>
        <taxon>Vertebrata</taxon>
        <taxon>Euteleostomi</taxon>
        <taxon>Archelosauria</taxon>
        <taxon>Archosauria</taxon>
        <taxon>Dinosauria</taxon>
        <taxon>Saurischia</taxon>
        <taxon>Theropoda</taxon>
        <taxon>Coelurosauria</taxon>
        <taxon>Aves</taxon>
        <taxon>Neognathae</taxon>
        <taxon>Neoaves</taxon>
        <taxon>Telluraves</taxon>
        <taxon>Australaves</taxon>
        <taxon>Psittaciformes</taxon>
        <taxon>Psittacidae</taxon>
        <taxon>Amazona</taxon>
    </lineage>
</organism>
<evidence type="ECO:0000256" key="2">
    <source>
        <dbReference type="ARBA" id="ARBA00006616"/>
    </source>
</evidence>
<feature type="compositionally biased region" description="Low complexity" evidence="4">
    <location>
        <begin position="149"/>
        <end position="162"/>
    </location>
</feature>
<evidence type="ECO:0000256" key="4">
    <source>
        <dbReference type="SAM" id="MobiDB-lite"/>
    </source>
</evidence>
<dbReference type="PANTHER" id="PTHR18063">
    <property type="entry name" value="NF-E2 INDUCIBLE PROTEIN"/>
    <property type="match status" value="1"/>
</dbReference>
<evidence type="ECO:0000256" key="3">
    <source>
        <dbReference type="RuleBase" id="RU367139"/>
    </source>
</evidence>
<feature type="compositionally biased region" description="Low complexity" evidence="4">
    <location>
        <begin position="22"/>
        <end position="32"/>
    </location>
</feature>
<proteinExistence type="inferred from homology"/>
<dbReference type="GO" id="GO:0036435">
    <property type="term" value="F:K48-linked polyubiquitin modification-dependent protein binding"/>
    <property type="evidence" value="ECO:0007669"/>
    <property type="project" value="UniProtKB-UniRule"/>
</dbReference>